<comment type="caution">
    <text evidence="1">The sequence shown here is derived from an EMBL/GenBank/DDBJ whole genome shotgun (WGS) entry which is preliminary data.</text>
</comment>
<dbReference type="EMBL" id="BQKI01000082">
    <property type="protein sequence ID" value="GJN30247.1"/>
    <property type="molecule type" value="Genomic_DNA"/>
</dbReference>
<gene>
    <name evidence="1" type="primary">gb18538</name>
    <name evidence="1" type="ORF">PR202_gb18538</name>
</gene>
<evidence type="ECO:0000313" key="1">
    <source>
        <dbReference type="EMBL" id="GJN30247.1"/>
    </source>
</evidence>
<accession>A0AAV5F6H2</accession>
<name>A0AAV5F6H2_ELECO</name>
<sequence>MPPPALQIAAAATSALGVALGVRLLVVLSRSNALKPLAAATSAAAAALRTPRALAAATSPVAALLAASKAATKSYKAARTLDPASRLPSLPSNKRLKAAFAAASLLRLIATAAPVPATSPAGVAVLAVLKSGYKLSKNTSKIVEGFLGLQVHKGFRNVVDALGVVVKVAVITSEVAVWFGFRCWGDGRGSCVRFLGFTRPTSLVLLGCSKFEPPQIVLSDPGIVELEGEGYQLEQPGGSELFSLAVPVPQVKKFVC</sequence>
<keyword evidence="2" id="KW-1185">Reference proteome</keyword>
<dbReference type="AlphaFoldDB" id="A0AAV5F6H2"/>
<proteinExistence type="predicted"/>
<evidence type="ECO:0000313" key="2">
    <source>
        <dbReference type="Proteomes" id="UP001054889"/>
    </source>
</evidence>
<protein>
    <submittedName>
        <fullName evidence="1">Uncharacterized protein</fullName>
    </submittedName>
</protein>
<dbReference type="Proteomes" id="UP001054889">
    <property type="component" value="Unassembled WGS sequence"/>
</dbReference>
<reference evidence="1" key="2">
    <citation type="submission" date="2021-12" db="EMBL/GenBank/DDBJ databases">
        <title>Resequencing data analysis of finger millet.</title>
        <authorList>
            <person name="Hatakeyama M."/>
            <person name="Aluri S."/>
            <person name="Balachadran M.T."/>
            <person name="Sivarajan S.R."/>
            <person name="Poveda L."/>
            <person name="Shimizu-Inatsugi R."/>
            <person name="Schlapbach R."/>
            <person name="Sreeman S.M."/>
            <person name="Shimizu K.K."/>
        </authorList>
    </citation>
    <scope>NUCLEOTIDE SEQUENCE</scope>
</reference>
<reference evidence="1" key="1">
    <citation type="journal article" date="2018" name="DNA Res.">
        <title>Multiple hybrid de novo genome assembly of finger millet, an orphan allotetraploid crop.</title>
        <authorList>
            <person name="Hatakeyama M."/>
            <person name="Aluri S."/>
            <person name="Balachadran M.T."/>
            <person name="Sivarajan S.R."/>
            <person name="Patrignani A."/>
            <person name="Gruter S."/>
            <person name="Poveda L."/>
            <person name="Shimizu-Inatsugi R."/>
            <person name="Baeten J."/>
            <person name="Francoijs K.J."/>
            <person name="Nataraja K.N."/>
            <person name="Reddy Y.A.N."/>
            <person name="Phadnis S."/>
            <person name="Ravikumar R.L."/>
            <person name="Schlapbach R."/>
            <person name="Sreeman S.M."/>
            <person name="Shimizu K.K."/>
        </authorList>
    </citation>
    <scope>NUCLEOTIDE SEQUENCE</scope>
</reference>
<organism evidence="1 2">
    <name type="scientific">Eleusine coracana subsp. coracana</name>
    <dbReference type="NCBI Taxonomy" id="191504"/>
    <lineage>
        <taxon>Eukaryota</taxon>
        <taxon>Viridiplantae</taxon>
        <taxon>Streptophyta</taxon>
        <taxon>Embryophyta</taxon>
        <taxon>Tracheophyta</taxon>
        <taxon>Spermatophyta</taxon>
        <taxon>Magnoliopsida</taxon>
        <taxon>Liliopsida</taxon>
        <taxon>Poales</taxon>
        <taxon>Poaceae</taxon>
        <taxon>PACMAD clade</taxon>
        <taxon>Chloridoideae</taxon>
        <taxon>Cynodonteae</taxon>
        <taxon>Eleusininae</taxon>
        <taxon>Eleusine</taxon>
    </lineage>
</organism>